<dbReference type="EMBL" id="JBHLUD010000015">
    <property type="protein sequence ID" value="MFC0548224.1"/>
    <property type="molecule type" value="Genomic_DNA"/>
</dbReference>
<proteinExistence type="predicted"/>
<keyword evidence="4" id="KW-1185">Reference proteome</keyword>
<accession>A0ABV6N6S6</accession>
<evidence type="ECO:0000256" key="1">
    <source>
        <dbReference type="SAM" id="MobiDB-lite"/>
    </source>
</evidence>
<name>A0ABV6N6S6_9PSEU</name>
<keyword evidence="2" id="KW-0812">Transmembrane</keyword>
<keyword evidence="2" id="KW-0472">Membrane</keyword>
<dbReference type="Proteomes" id="UP001589810">
    <property type="component" value="Unassembled WGS sequence"/>
</dbReference>
<feature type="compositionally biased region" description="Low complexity" evidence="1">
    <location>
        <begin position="42"/>
        <end position="75"/>
    </location>
</feature>
<protein>
    <recommendedName>
        <fullName evidence="5">Chitin-binding type-3 domain-containing protein</fullName>
    </recommendedName>
</protein>
<dbReference type="RefSeq" id="WP_273937941.1">
    <property type="nucleotide sequence ID" value="NZ_CP097263.1"/>
</dbReference>
<feature type="region of interest" description="Disordered" evidence="1">
    <location>
        <begin position="37"/>
        <end position="93"/>
    </location>
</feature>
<evidence type="ECO:0000256" key="2">
    <source>
        <dbReference type="SAM" id="Phobius"/>
    </source>
</evidence>
<sequence length="148" mass="15709">MTRRQTRTVIITAVVLGLFCLGMVLWAVTRSPDPVAEPVPNPTTSASTTSATPSSTASTTSAAPTTTTTTKTTTKAPPPPKTTTKAPAAPPATTVNALCQAEQWRRDTQYNSGALVQHNGFEWYARAWSYNAEPGANAEDAWIKAINC</sequence>
<dbReference type="Gene3D" id="2.10.10.20">
    <property type="entry name" value="Carbohydrate-binding module superfamily 5/12"/>
    <property type="match status" value="1"/>
</dbReference>
<evidence type="ECO:0000313" key="4">
    <source>
        <dbReference type="Proteomes" id="UP001589810"/>
    </source>
</evidence>
<evidence type="ECO:0008006" key="5">
    <source>
        <dbReference type="Google" id="ProtNLM"/>
    </source>
</evidence>
<dbReference type="CDD" id="cd12215">
    <property type="entry name" value="ChiC_BD"/>
    <property type="match status" value="1"/>
</dbReference>
<comment type="caution">
    <text evidence="3">The sequence shown here is derived from an EMBL/GenBank/DDBJ whole genome shotgun (WGS) entry which is preliminary data.</text>
</comment>
<gene>
    <name evidence="3" type="ORF">ACFFH7_42420</name>
</gene>
<dbReference type="InterPro" id="IPR036573">
    <property type="entry name" value="CBM_sf_5/12"/>
</dbReference>
<keyword evidence="2" id="KW-1133">Transmembrane helix</keyword>
<reference evidence="3 4" key="1">
    <citation type="submission" date="2024-09" db="EMBL/GenBank/DDBJ databases">
        <authorList>
            <person name="Sun Q."/>
            <person name="Mori K."/>
        </authorList>
    </citation>
    <scope>NUCLEOTIDE SEQUENCE [LARGE SCALE GENOMIC DNA]</scope>
    <source>
        <strain evidence="3 4">TBRC 1432</strain>
    </source>
</reference>
<feature type="transmembrane region" description="Helical" evidence="2">
    <location>
        <begin position="9"/>
        <end position="28"/>
    </location>
</feature>
<evidence type="ECO:0000313" key="3">
    <source>
        <dbReference type="EMBL" id="MFC0548224.1"/>
    </source>
</evidence>
<feature type="compositionally biased region" description="Low complexity" evidence="1">
    <location>
        <begin position="82"/>
        <end position="93"/>
    </location>
</feature>
<dbReference type="SUPFAM" id="SSF51055">
    <property type="entry name" value="Carbohydrate binding domain"/>
    <property type="match status" value="1"/>
</dbReference>
<organism evidence="3 4">
    <name type="scientific">Kutzneria chonburiensis</name>
    <dbReference type="NCBI Taxonomy" id="1483604"/>
    <lineage>
        <taxon>Bacteria</taxon>
        <taxon>Bacillati</taxon>
        <taxon>Actinomycetota</taxon>
        <taxon>Actinomycetes</taxon>
        <taxon>Pseudonocardiales</taxon>
        <taxon>Pseudonocardiaceae</taxon>
        <taxon>Kutzneria</taxon>
    </lineage>
</organism>